<dbReference type="InterPro" id="IPR011992">
    <property type="entry name" value="EF-hand-dom_pair"/>
</dbReference>
<evidence type="ECO:0000256" key="2">
    <source>
        <dbReference type="ARBA" id="ARBA00022737"/>
    </source>
</evidence>
<dbReference type="EMBL" id="MPUH01000861">
    <property type="protein sequence ID" value="OMJ72928.1"/>
    <property type="molecule type" value="Genomic_DNA"/>
</dbReference>
<organism evidence="5 6">
    <name type="scientific">Stentor coeruleus</name>
    <dbReference type="NCBI Taxonomy" id="5963"/>
    <lineage>
        <taxon>Eukaryota</taxon>
        <taxon>Sar</taxon>
        <taxon>Alveolata</taxon>
        <taxon>Ciliophora</taxon>
        <taxon>Postciliodesmatophora</taxon>
        <taxon>Heterotrichea</taxon>
        <taxon>Heterotrichida</taxon>
        <taxon>Stentoridae</taxon>
        <taxon>Stentor</taxon>
    </lineage>
</organism>
<dbReference type="GO" id="GO:0005509">
    <property type="term" value="F:calcium ion binding"/>
    <property type="evidence" value="ECO:0007669"/>
    <property type="project" value="InterPro"/>
</dbReference>
<evidence type="ECO:0000256" key="1">
    <source>
        <dbReference type="ARBA" id="ARBA00022723"/>
    </source>
</evidence>
<gene>
    <name evidence="5" type="ORF">SteCoe_28494</name>
</gene>
<sequence length="93" mass="10612">MLSEIAERLANNPNREQVAKFVFDSYDTNNSGRIEKSELKVAMNRIGAELGQELTDEQMDKAWAKMDQDKDGTLDFEEFKVFIMGLFNALSSE</sequence>
<dbReference type="CDD" id="cd00051">
    <property type="entry name" value="EFh"/>
    <property type="match status" value="1"/>
</dbReference>
<accession>A0A1R2B818</accession>
<feature type="domain" description="EF-hand" evidence="4">
    <location>
        <begin position="14"/>
        <end position="49"/>
    </location>
</feature>
<dbReference type="AlphaFoldDB" id="A0A1R2B818"/>
<dbReference type="InterPro" id="IPR018247">
    <property type="entry name" value="EF_Hand_1_Ca_BS"/>
</dbReference>
<keyword evidence="6" id="KW-1185">Reference proteome</keyword>
<dbReference type="PROSITE" id="PS50222">
    <property type="entry name" value="EF_HAND_2"/>
    <property type="match status" value="2"/>
</dbReference>
<feature type="domain" description="EF-hand" evidence="4">
    <location>
        <begin position="54"/>
        <end position="89"/>
    </location>
</feature>
<name>A0A1R2B818_9CILI</name>
<reference evidence="5 6" key="1">
    <citation type="submission" date="2016-11" db="EMBL/GenBank/DDBJ databases">
        <title>The macronuclear genome of Stentor coeruleus: a giant cell with tiny introns.</title>
        <authorList>
            <person name="Slabodnick M."/>
            <person name="Ruby J.G."/>
            <person name="Reiff S.B."/>
            <person name="Swart E.C."/>
            <person name="Gosai S."/>
            <person name="Prabakaran S."/>
            <person name="Witkowska E."/>
            <person name="Larue G.E."/>
            <person name="Fisher S."/>
            <person name="Freeman R.M."/>
            <person name="Gunawardena J."/>
            <person name="Chu W."/>
            <person name="Stover N.A."/>
            <person name="Gregory B.D."/>
            <person name="Nowacki M."/>
            <person name="Derisi J."/>
            <person name="Roy S.W."/>
            <person name="Marshall W.F."/>
            <person name="Sood P."/>
        </authorList>
    </citation>
    <scope>NUCLEOTIDE SEQUENCE [LARGE SCALE GENOMIC DNA]</scope>
    <source>
        <strain evidence="5">WM001</strain>
    </source>
</reference>
<dbReference type="OrthoDB" id="408117at2759"/>
<comment type="caution">
    <text evidence="5">The sequence shown here is derived from an EMBL/GenBank/DDBJ whole genome shotgun (WGS) entry which is preliminary data.</text>
</comment>
<dbReference type="PROSITE" id="PS00018">
    <property type="entry name" value="EF_HAND_1"/>
    <property type="match status" value="2"/>
</dbReference>
<evidence type="ECO:0000313" key="6">
    <source>
        <dbReference type="Proteomes" id="UP000187209"/>
    </source>
</evidence>
<evidence type="ECO:0000259" key="4">
    <source>
        <dbReference type="PROSITE" id="PS50222"/>
    </source>
</evidence>
<evidence type="ECO:0000256" key="3">
    <source>
        <dbReference type="ARBA" id="ARBA00022837"/>
    </source>
</evidence>
<protein>
    <recommendedName>
        <fullName evidence="4">EF-hand domain-containing protein</fullName>
    </recommendedName>
</protein>
<keyword evidence="1" id="KW-0479">Metal-binding</keyword>
<dbReference type="PANTHER" id="PTHR45942">
    <property type="entry name" value="PROTEIN PHOSPATASE 3 REGULATORY SUBUNIT B ALPHA ISOFORM TYPE 1"/>
    <property type="match status" value="1"/>
</dbReference>
<keyword evidence="2" id="KW-0677">Repeat</keyword>
<dbReference type="SMART" id="SM00054">
    <property type="entry name" value="EFh"/>
    <property type="match status" value="2"/>
</dbReference>
<evidence type="ECO:0000313" key="5">
    <source>
        <dbReference type="EMBL" id="OMJ72928.1"/>
    </source>
</evidence>
<dbReference type="SUPFAM" id="SSF47473">
    <property type="entry name" value="EF-hand"/>
    <property type="match status" value="1"/>
</dbReference>
<dbReference type="Pfam" id="PF13499">
    <property type="entry name" value="EF-hand_7"/>
    <property type="match status" value="1"/>
</dbReference>
<dbReference type="InterPro" id="IPR002048">
    <property type="entry name" value="EF_hand_dom"/>
</dbReference>
<proteinExistence type="predicted"/>
<keyword evidence="3" id="KW-0106">Calcium</keyword>
<dbReference type="Proteomes" id="UP000187209">
    <property type="component" value="Unassembled WGS sequence"/>
</dbReference>
<dbReference type="Gene3D" id="1.10.238.10">
    <property type="entry name" value="EF-hand"/>
    <property type="match status" value="1"/>
</dbReference>